<dbReference type="EMBL" id="FNJI01000020">
    <property type="protein sequence ID" value="SDP44814.1"/>
    <property type="molecule type" value="Genomic_DNA"/>
</dbReference>
<dbReference type="OrthoDB" id="5432303at2"/>
<keyword evidence="2" id="KW-1185">Reference proteome</keyword>
<dbReference type="GO" id="GO:0016301">
    <property type="term" value="F:kinase activity"/>
    <property type="evidence" value="ECO:0007669"/>
    <property type="project" value="UniProtKB-KW"/>
</dbReference>
<sequence length="211" mass="24023">MWSIAIFPCSFTGGATLVGELVNSLQLPVYSDALLFEEVSEQFGIPVEKQKKVILGRRPPLRRYMLRKQQYINCLRCTLDATLDSSRGRLHYGFHTSLFDITNRRVLRVLVCDDWEDRVKRAVLQEGIGEAAAREMVADNDQQASEWTHFLFGKPPYDTTLHDIVIRVDNRSLLSLVSCIAACFNEFRASEEILRPDTISPVVGPFQAQQM</sequence>
<keyword evidence="1" id="KW-0808">Transferase</keyword>
<dbReference type="STRING" id="91360.SAMN05660330_02808"/>
<gene>
    <name evidence="1" type="ORF">SAMN05660330_02808</name>
</gene>
<reference evidence="1 2" key="1">
    <citation type="submission" date="2016-10" db="EMBL/GenBank/DDBJ databases">
        <authorList>
            <person name="de Groot N.N."/>
        </authorList>
    </citation>
    <scope>NUCLEOTIDE SEQUENCE [LARGE SCALE GENOMIC DNA]</scope>
    <source>
        <strain evidence="1 2">DSM 12130</strain>
    </source>
</reference>
<accession>A0A1H0ST02</accession>
<organism evidence="1 2">
    <name type="scientific">Desulforhopalus singaporensis</name>
    <dbReference type="NCBI Taxonomy" id="91360"/>
    <lineage>
        <taxon>Bacteria</taxon>
        <taxon>Pseudomonadati</taxon>
        <taxon>Thermodesulfobacteriota</taxon>
        <taxon>Desulfobulbia</taxon>
        <taxon>Desulfobulbales</taxon>
        <taxon>Desulfocapsaceae</taxon>
        <taxon>Desulforhopalus</taxon>
    </lineage>
</organism>
<dbReference type="InterPro" id="IPR027417">
    <property type="entry name" value="P-loop_NTPase"/>
</dbReference>
<proteinExistence type="predicted"/>
<dbReference type="AlphaFoldDB" id="A0A1H0ST02"/>
<name>A0A1H0ST02_9BACT</name>
<dbReference type="RefSeq" id="WP_092223887.1">
    <property type="nucleotide sequence ID" value="NZ_FNJI01000020.1"/>
</dbReference>
<dbReference type="Gene3D" id="3.40.50.300">
    <property type="entry name" value="P-loop containing nucleotide triphosphate hydrolases"/>
    <property type="match status" value="1"/>
</dbReference>
<evidence type="ECO:0000313" key="1">
    <source>
        <dbReference type="EMBL" id="SDP44814.1"/>
    </source>
</evidence>
<protein>
    <submittedName>
        <fullName evidence="1">Cytidylate kinase-like family protein</fullName>
    </submittedName>
</protein>
<keyword evidence="1" id="KW-0418">Kinase</keyword>
<evidence type="ECO:0000313" key="2">
    <source>
        <dbReference type="Proteomes" id="UP000199073"/>
    </source>
</evidence>
<dbReference type="Pfam" id="PF13189">
    <property type="entry name" value="Cytidylate_kin2"/>
    <property type="match status" value="1"/>
</dbReference>
<dbReference type="Proteomes" id="UP000199073">
    <property type="component" value="Unassembled WGS sequence"/>
</dbReference>